<evidence type="ECO:0000256" key="4">
    <source>
        <dbReference type="ARBA" id="ARBA00022844"/>
    </source>
</evidence>
<dbReference type="InterPro" id="IPR002493">
    <property type="entry name" value="Herpes_UL25"/>
</dbReference>
<evidence type="ECO:0000256" key="6">
    <source>
        <dbReference type="SAM" id="MobiDB-lite"/>
    </source>
</evidence>
<evidence type="ECO:0000256" key="3">
    <source>
        <dbReference type="ARBA" id="ARBA00022612"/>
    </source>
</evidence>
<keyword evidence="3" id="KW-1188">Viral release from host cell</keyword>
<gene>
    <name evidence="7" type="primary">ORF19</name>
</gene>
<proteinExistence type="predicted"/>
<evidence type="ECO:0000256" key="5">
    <source>
        <dbReference type="ARBA" id="ARBA00023219"/>
    </source>
</evidence>
<evidence type="ECO:0000256" key="2">
    <source>
        <dbReference type="ARBA" id="ARBA00022562"/>
    </source>
</evidence>
<dbReference type="KEGG" id="vg:65102747"/>
<dbReference type="GeneID" id="65102747"/>
<keyword evidence="8" id="KW-1185">Reference proteome</keyword>
<dbReference type="EMBL" id="MG452722">
    <property type="protein sequence ID" value="AZB49192.1"/>
    <property type="molecule type" value="Genomic_DNA"/>
</dbReference>
<evidence type="ECO:0000256" key="1">
    <source>
        <dbReference type="ARBA" id="ARBA00022561"/>
    </source>
</evidence>
<feature type="compositionally biased region" description="Basic and acidic residues" evidence="6">
    <location>
        <begin position="80"/>
        <end position="89"/>
    </location>
</feature>
<keyword evidence="4" id="KW-0946">Virion</keyword>
<dbReference type="GO" id="GO:0019072">
    <property type="term" value="P:viral genome packaging"/>
    <property type="evidence" value="ECO:0007669"/>
    <property type="project" value="InterPro"/>
</dbReference>
<sequence>MWVGEPRVKQKRVISLQQLNEIRRLAWLHRHRLAMGVETQLKKRLLRLELDGLARAQLDSSARLMRDLDTLEAHVLSSRGTEKEGEHGKPLSTGDKVANTLEPKASSVGGILIVPGDSGFAFQADFRMEFISYLYAQPQMWLPSYGPWFTRIVATVMQRRVFPKELKGNTNLQNSISLALMKELLSTVANITSDVYADGRHVSDTLACLCILNAYYCKKRAVPIPSDMGGLLDKLAEKLSVFITDFREYANVSDGGYNFVSHDIRQRETYVPVNKGLVYERGFFGTHKVFNFLVQCGILALFDPLAPSWARAPDHVDLIYVITSTILGENVPPFMTYQYNLRAGLVALEILMLVYTLSEFANPVGAASASRRLQLRTLLGDSFTQVPCRGMLGRLKVLSYLLDNYFRQMVLHDISRPMSDIFPGACLVSMEARHLRDSSPGKFVNLTGQQFNDILDTIVQRRLILDLKQLYVSKVKMRLALEAGLSVILSAPNPTILAQDILRNSFAAEDDYDRLYFIVLGCLPVAVPVV</sequence>
<keyword evidence="2" id="KW-1048">Host nucleus</keyword>
<dbReference type="RefSeq" id="YP_010087462.1">
    <property type="nucleotide sequence ID" value="NC_055555.1"/>
</dbReference>
<dbReference type="Pfam" id="PF01499">
    <property type="entry name" value="Herpes_UL25"/>
    <property type="match status" value="1"/>
</dbReference>
<dbReference type="GO" id="GO:0019028">
    <property type="term" value="C:viral capsid"/>
    <property type="evidence" value="ECO:0007669"/>
    <property type="project" value="UniProtKB-KW"/>
</dbReference>
<organism evidence="7">
    <name type="scientific">Phascolarctid gammaherpesvirus 1</name>
    <dbReference type="NCBI Taxonomy" id="2249313"/>
    <lineage>
        <taxon>Viruses</taxon>
        <taxon>Duplodnaviria</taxon>
        <taxon>Heunggongvirae</taxon>
        <taxon>Peploviricota</taxon>
        <taxon>Herviviricetes</taxon>
        <taxon>Herpesvirales</taxon>
        <taxon>Orthoherpesviridae</taxon>
        <taxon>Gammaherpesvirinae</taxon>
        <taxon>Manticavirus</taxon>
        <taxon>Manticavirus phascolarctidgamma1</taxon>
    </lineage>
</organism>
<keyword evidence="1" id="KW-0167">Capsid protein</keyword>
<keyword evidence="5" id="KW-0231">Viral genome packaging</keyword>
<evidence type="ECO:0000313" key="7">
    <source>
        <dbReference type="EMBL" id="AZB49192.1"/>
    </source>
</evidence>
<evidence type="ECO:0000313" key="8">
    <source>
        <dbReference type="Proteomes" id="UP000677407"/>
    </source>
</evidence>
<feature type="region of interest" description="Disordered" evidence="6">
    <location>
        <begin position="76"/>
        <end position="97"/>
    </location>
</feature>
<accession>A0A3Q8J762</accession>
<reference evidence="7" key="1">
    <citation type="submission" date="2017-11" db="EMBL/GenBank/DDBJ databases">
        <title>The distinct marsupial branch of gammaherpesviruses includes novel host-derived genes seldom found in other viruses.</title>
        <authorList>
            <person name="Vaz P.K."/>
        </authorList>
    </citation>
    <scope>NUCLEOTIDE SEQUENCE</scope>
    <source>
        <strain evidence="7">36M/11</strain>
    </source>
</reference>
<dbReference type="Proteomes" id="UP000677407">
    <property type="component" value="Segment"/>
</dbReference>
<name>A0A3Q8J762_9GAMA</name>
<protein>
    <submittedName>
        <fullName evidence="7">DNA packaging tegument protein</fullName>
    </submittedName>
</protein>